<dbReference type="InterPro" id="IPR011006">
    <property type="entry name" value="CheY-like_superfamily"/>
</dbReference>
<proteinExistence type="predicted"/>
<feature type="domain" description="Response regulatory" evidence="3">
    <location>
        <begin position="16"/>
        <end position="130"/>
    </location>
</feature>
<comment type="caution">
    <text evidence="4">The sequence shown here is derived from an EMBL/GenBank/DDBJ whole genome shotgun (WGS) entry which is preliminary data.</text>
</comment>
<keyword evidence="5" id="KW-1185">Reference proteome</keyword>
<gene>
    <name evidence="4" type="primary">phoB</name>
    <name evidence="4" type="ORF">KSB_71400</name>
</gene>
<dbReference type="SUPFAM" id="SSF52172">
    <property type="entry name" value="CheY-like"/>
    <property type="match status" value="1"/>
</dbReference>
<dbReference type="Proteomes" id="UP000654345">
    <property type="component" value="Unassembled WGS sequence"/>
</dbReference>
<evidence type="ECO:0000259" key="3">
    <source>
        <dbReference type="PROSITE" id="PS50110"/>
    </source>
</evidence>
<dbReference type="PROSITE" id="PS50110">
    <property type="entry name" value="RESPONSE_REGULATORY"/>
    <property type="match status" value="1"/>
</dbReference>
<dbReference type="CDD" id="cd00156">
    <property type="entry name" value="REC"/>
    <property type="match status" value="1"/>
</dbReference>
<dbReference type="Gene3D" id="3.40.50.2300">
    <property type="match status" value="1"/>
</dbReference>
<protein>
    <submittedName>
        <fullName evidence="4">Response regulator</fullName>
    </submittedName>
</protein>
<dbReference type="PANTHER" id="PTHR44591">
    <property type="entry name" value="STRESS RESPONSE REGULATOR PROTEIN 1"/>
    <property type="match status" value="1"/>
</dbReference>
<accession>A0ABQ3V189</accession>
<evidence type="ECO:0000313" key="5">
    <source>
        <dbReference type="Proteomes" id="UP000654345"/>
    </source>
</evidence>
<organism evidence="4 5">
    <name type="scientific">Ktedonobacter robiniae</name>
    <dbReference type="NCBI Taxonomy" id="2778365"/>
    <lineage>
        <taxon>Bacteria</taxon>
        <taxon>Bacillati</taxon>
        <taxon>Chloroflexota</taxon>
        <taxon>Ktedonobacteria</taxon>
        <taxon>Ktedonobacterales</taxon>
        <taxon>Ktedonobacteraceae</taxon>
        <taxon>Ktedonobacter</taxon>
    </lineage>
</organism>
<dbReference type="InterPro" id="IPR050595">
    <property type="entry name" value="Bact_response_regulator"/>
</dbReference>
<name>A0ABQ3V189_9CHLR</name>
<dbReference type="Pfam" id="PF00072">
    <property type="entry name" value="Response_reg"/>
    <property type="match status" value="1"/>
</dbReference>
<dbReference type="EMBL" id="BNJG01000003">
    <property type="protein sequence ID" value="GHO58665.1"/>
    <property type="molecule type" value="Genomic_DNA"/>
</dbReference>
<dbReference type="SMART" id="SM00448">
    <property type="entry name" value="REC"/>
    <property type="match status" value="1"/>
</dbReference>
<keyword evidence="1 2" id="KW-0597">Phosphoprotein</keyword>
<dbReference type="PANTHER" id="PTHR44591:SF3">
    <property type="entry name" value="RESPONSE REGULATORY DOMAIN-CONTAINING PROTEIN"/>
    <property type="match status" value="1"/>
</dbReference>
<evidence type="ECO:0000256" key="2">
    <source>
        <dbReference type="PROSITE-ProRule" id="PRU00169"/>
    </source>
</evidence>
<feature type="modified residue" description="4-aspartylphosphate" evidence="2">
    <location>
        <position position="66"/>
    </location>
</feature>
<dbReference type="InterPro" id="IPR001789">
    <property type="entry name" value="Sig_transdc_resp-reg_receiver"/>
</dbReference>
<reference evidence="4 5" key="1">
    <citation type="journal article" date="2021" name="Int. J. Syst. Evol. Microbiol.">
        <title>Reticulibacter mediterranei gen. nov., sp. nov., within the new family Reticulibacteraceae fam. nov., and Ktedonospora formicarum gen. nov., sp. nov., Ktedonobacter robiniae sp. nov., Dictyobacter formicarum sp. nov. and Dictyobacter arantiisoli sp. nov., belonging to the class Ktedonobacteria.</title>
        <authorList>
            <person name="Yabe S."/>
            <person name="Zheng Y."/>
            <person name="Wang C.M."/>
            <person name="Sakai Y."/>
            <person name="Abe K."/>
            <person name="Yokota A."/>
            <person name="Donadio S."/>
            <person name="Cavaletti L."/>
            <person name="Monciardini P."/>
        </authorList>
    </citation>
    <scope>NUCLEOTIDE SEQUENCE [LARGE SCALE GENOMIC DNA]</scope>
    <source>
        <strain evidence="4 5">SOSP1-30</strain>
    </source>
</reference>
<evidence type="ECO:0000256" key="1">
    <source>
        <dbReference type="ARBA" id="ARBA00022553"/>
    </source>
</evidence>
<evidence type="ECO:0000313" key="4">
    <source>
        <dbReference type="EMBL" id="GHO58665.1"/>
    </source>
</evidence>
<sequence length="151" mass="16508">MNKSQYGNHGSARSKRILIVEDDPILGSILLDALQDEEAYEASHVLSGEIAQRHLQTDVPALVLLDYHLPGMSGLELMDWLRSREEHGHIPVLLMSADVLPPEASSKKHLKTLQKPFELEALLQSVAELLVSGAKDDPGAAKALSYNHGAQ</sequence>
<dbReference type="RefSeq" id="WP_201374922.1">
    <property type="nucleotide sequence ID" value="NZ_BNJG01000003.1"/>
</dbReference>